<evidence type="ECO:0000256" key="1">
    <source>
        <dbReference type="SAM" id="Phobius"/>
    </source>
</evidence>
<dbReference type="Proteomes" id="UP000177235">
    <property type="component" value="Unassembled WGS sequence"/>
</dbReference>
<name>A0A1F5QCG2_9BACT</name>
<evidence type="ECO:0000313" key="3">
    <source>
        <dbReference type="Proteomes" id="UP000177235"/>
    </source>
</evidence>
<organism evidence="2 3">
    <name type="scientific">Candidatus Doudnabacteria bacterium RIFCSPLOWO2_02_FULL_48_13</name>
    <dbReference type="NCBI Taxonomy" id="1817845"/>
    <lineage>
        <taxon>Bacteria</taxon>
        <taxon>Candidatus Doudnaibacteriota</taxon>
    </lineage>
</organism>
<reference evidence="2 3" key="1">
    <citation type="journal article" date="2016" name="Nat. Commun.">
        <title>Thousands of microbial genomes shed light on interconnected biogeochemical processes in an aquifer system.</title>
        <authorList>
            <person name="Anantharaman K."/>
            <person name="Brown C.T."/>
            <person name="Hug L.A."/>
            <person name="Sharon I."/>
            <person name="Castelle C.J."/>
            <person name="Probst A.J."/>
            <person name="Thomas B.C."/>
            <person name="Singh A."/>
            <person name="Wilkins M.J."/>
            <person name="Karaoz U."/>
            <person name="Brodie E.L."/>
            <person name="Williams K.H."/>
            <person name="Hubbard S.S."/>
            <person name="Banfield J.F."/>
        </authorList>
    </citation>
    <scope>NUCLEOTIDE SEQUENCE [LARGE SCALE GENOMIC DNA]</scope>
</reference>
<dbReference type="EMBL" id="MFFF01000013">
    <property type="protein sequence ID" value="OGE99838.1"/>
    <property type="molecule type" value="Genomic_DNA"/>
</dbReference>
<sequence>MIDPTLTSYVKQNLKDGFSQNEIMGALRSAGWHEADIEGAFHQTAPSQNTAAEDLALDLTDLPDQGSFFSRHRTAVIALFIFLIFAPIVGYAGFLAWQRYAAPQTTDESVTPPPSPLNKGEVPIVNTAAIARDEQRLKDIQLLQDSLNAFLAAKKVYPKALAELTAEKFLEQLPADPDTGADYLYLPLGEPVLDYTLSFVLETDMGTLEAGLHETAPANPLQAQTITEQDQAVKGISVKSRSSKIAVTDLSATPFYPGEEVSVAVQTTLRLKEVILLTDHLKLSDKNQPFDFRFTGPKTPGEYEVRIFAFTESGETLFQTTTLTVKP</sequence>
<evidence type="ECO:0000313" key="2">
    <source>
        <dbReference type="EMBL" id="OGE99838.1"/>
    </source>
</evidence>
<gene>
    <name evidence="2" type="ORF">A3J05_02515</name>
</gene>
<dbReference type="AlphaFoldDB" id="A0A1F5QCG2"/>
<comment type="caution">
    <text evidence="2">The sequence shown here is derived from an EMBL/GenBank/DDBJ whole genome shotgun (WGS) entry which is preliminary data.</text>
</comment>
<accession>A0A1F5QCG2</accession>
<keyword evidence="1" id="KW-1133">Transmembrane helix</keyword>
<keyword evidence="1" id="KW-0472">Membrane</keyword>
<protein>
    <submittedName>
        <fullName evidence="2">Uncharacterized protein</fullName>
    </submittedName>
</protein>
<feature type="transmembrane region" description="Helical" evidence="1">
    <location>
        <begin position="75"/>
        <end position="97"/>
    </location>
</feature>
<keyword evidence="1" id="KW-0812">Transmembrane</keyword>
<proteinExistence type="predicted"/>